<dbReference type="EMBL" id="JAQQWI010000017">
    <property type="protein sequence ID" value="KAK8005975.1"/>
    <property type="molecule type" value="Genomic_DNA"/>
</dbReference>
<accession>A0ABR1R9D7</accession>
<protein>
    <recommendedName>
        <fullName evidence="1">Heterokaryon incompatibility domain-containing protein</fullName>
    </recommendedName>
</protein>
<feature type="domain" description="Heterokaryon incompatibility" evidence="1">
    <location>
        <begin position="22"/>
        <end position="69"/>
    </location>
</feature>
<evidence type="ECO:0000313" key="3">
    <source>
        <dbReference type="Proteomes" id="UP001396898"/>
    </source>
</evidence>
<name>A0ABR1R9D7_9PEZI</name>
<evidence type="ECO:0000259" key="1">
    <source>
        <dbReference type="Pfam" id="PF06985"/>
    </source>
</evidence>
<dbReference type="Pfam" id="PF06985">
    <property type="entry name" value="HET"/>
    <property type="match status" value="1"/>
</dbReference>
<evidence type="ECO:0000313" key="2">
    <source>
        <dbReference type="EMBL" id="KAK8005975.1"/>
    </source>
</evidence>
<dbReference type="Proteomes" id="UP001396898">
    <property type="component" value="Unassembled WGS sequence"/>
</dbReference>
<sequence length="73" mass="8547">MAESYVYTPLDQSKGSIRLLRLKRYFWIDALCIDQANDREKGHQVGQMKDVYEKAERVIIWLGNGSPERSKLM</sequence>
<dbReference type="InterPro" id="IPR052895">
    <property type="entry name" value="HetReg/Transcr_Mod"/>
</dbReference>
<gene>
    <name evidence="2" type="ORF">PG991_012272</name>
</gene>
<dbReference type="PANTHER" id="PTHR24148">
    <property type="entry name" value="ANKYRIN REPEAT DOMAIN-CONTAINING PROTEIN 39 HOMOLOG-RELATED"/>
    <property type="match status" value="1"/>
</dbReference>
<proteinExistence type="predicted"/>
<dbReference type="PANTHER" id="PTHR24148:SF78">
    <property type="entry name" value="HETEROKARYON INCOMPATIBILITY DOMAIN-CONTAINING PROTEIN"/>
    <property type="match status" value="1"/>
</dbReference>
<keyword evidence="3" id="KW-1185">Reference proteome</keyword>
<comment type="caution">
    <text evidence="2">The sequence shown here is derived from an EMBL/GenBank/DDBJ whole genome shotgun (WGS) entry which is preliminary data.</text>
</comment>
<dbReference type="InterPro" id="IPR010730">
    <property type="entry name" value="HET"/>
</dbReference>
<reference evidence="2 3" key="1">
    <citation type="submission" date="2023-01" db="EMBL/GenBank/DDBJ databases">
        <title>Analysis of 21 Apiospora genomes using comparative genomics revels a genus with tremendous synthesis potential of carbohydrate active enzymes and secondary metabolites.</title>
        <authorList>
            <person name="Sorensen T."/>
        </authorList>
    </citation>
    <scope>NUCLEOTIDE SEQUENCE [LARGE SCALE GENOMIC DNA]</scope>
    <source>
        <strain evidence="2 3">CBS 20057</strain>
    </source>
</reference>
<organism evidence="2 3">
    <name type="scientific">Apiospora marii</name>
    <dbReference type="NCBI Taxonomy" id="335849"/>
    <lineage>
        <taxon>Eukaryota</taxon>
        <taxon>Fungi</taxon>
        <taxon>Dikarya</taxon>
        <taxon>Ascomycota</taxon>
        <taxon>Pezizomycotina</taxon>
        <taxon>Sordariomycetes</taxon>
        <taxon>Xylariomycetidae</taxon>
        <taxon>Amphisphaeriales</taxon>
        <taxon>Apiosporaceae</taxon>
        <taxon>Apiospora</taxon>
    </lineage>
</organism>
<feature type="non-terminal residue" evidence="2">
    <location>
        <position position="73"/>
    </location>
</feature>